<dbReference type="InterPro" id="IPR000182">
    <property type="entry name" value="GNAT_dom"/>
</dbReference>
<dbReference type="RefSeq" id="WP_250421214.1">
    <property type="nucleotide sequence ID" value="NZ_JAJKBJ010000009.1"/>
</dbReference>
<dbReference type="Gene3D" id="3.40.630.30">
    <property type="match status" value="1"/>
</dbReference>
<feature type="domain" description="N-acetyltransferase" evidence="1">
    <location>
        <begin position="38"/>
        <end position="118"/>
    </location>
</feature>
<reference evidence="2" key="1">
    <citation type="submission" date="2021-11" db="EMBL/GenBank/DDBJ databases">
        <title>Legionella maioricencis sp. nov., a new species isolated from hot water samples in Mallorca.</title>
        <authorList>
            <person name="Crespi S."/>
            <person name="Drasar V."/>
            <person name="Salva-Serra F."/>
            <person name="Jaen-Luchoro D."/>
            <person name="Pineiro-Iglesias B."/>
            <person name="Aliaga F."/>
            <person name="Fernandez-Juarez V."/>
            <person name="Coll G."/>
            <person name="Moore E.R.B."/>
            <person name="Bennasar-Figueras A."/>
        </authorList>
    </citation>
    <scope>NUCLEOTIDE SEQUENCE</scope>
    <source>
        <strain evidence="2">HCPI-6</strain>
    </source>
</reference>
<protein>
    <submittedName>
        <fullName evidence="2">GNAT family N-acetyltransferase</fullName>
    </submittedName>
</protein>
<evidence type="ECO:0000313" key="2">
    <source>
        <dbReference type="EMBL" id="MCL9684309.1"/>
    </source>
</evidence>
<dbReference type="InterPro" id="IPR053144">
    <property type="entry name" value="Acetyltransferase_Butenolide"/>
</dbReference>
<dbReference type="EMBL" id="JAJKBJ010000009">
    <property type="protein sequence ID" value="MCL9684309.1"/>
    <property type="molecule type" value="Genomic_DNA"/>
</dbReference>
<dbReference type="PANTHER" id="PTHR43233">
    <property type="entry name" value="FAMILY N-ACETYLTRANSFERASE, PUTATIVE (AFU_ORTHOLOGUE AFUA_6G03350)-RELATED"/>
    <property type="match status" value="1"/>
</dbReference>
<name>A0A9X2D0M1_9GAMM</name>
<dbReference type="InterPro" id="IPR016181">
    <property type="entry name" value="Acyl_CoA_acyltransferase"/>
</dbReference>
<evidence type="ECO:0000313" key="3">
    <source>
        <dbReference type="Proteomes" id="UP001139721"/>
    </source>
</evidence>
<accession>A0A9X2D0M1</accession>
<dbReference type="Proteomes" id="UP001139721">
    <property type="component" value="Unassembled WGS sequence"/>
</dbReference>
<dbReference type="Pfam" id="PF00583">
    <property type="entry name" value="Acetyltransf_1"/>
    <property type="match status" value="1"/>
</dbReference>
<keyword evidence="3" id="KW-1185">Reference proteome</keyword>
<sequence length="145" mass="17099">MNSSFQELSDEIYEVKQDNLIFSSDRNKLNITYLHEQLSSFYWAKNISLHRLAKSLRHSVCYGLYEGYSRQLGFARVVTDFSQEAMLCDVFIDRSYQNQGLGRFLIKNVLESPITKECFRWVLLTQRCSCFLSAIWIYSERISHV</sequence>
<dbReference type="AlphaFoldDB" id="A0A9X2D0M1"/>
<dbReference type="GO" id="GO:0016747">
    <property type="term" value="F:acyltransferase activity, transferring groups other than amino-acyl groups"/>
    <property type="evidence" value="ECO:0007669"/>
    <property type="project" value="InterPro"/>
</dbReference>
<dbReference type="SUPFAM" id="SSF55729">
    <property type="entry name" value="Acyl-CoA N-acyltransferases (Nat)"/>
    <property type="match status" value="1"/>
</dbReference>
<proteinExistence type="predicted"/>
<gene>
    <name evidence="2" type="ORF">LOX96_09410</name>
</gene>
<dbReference type="PANTHER" id="PTHR43233:SF1">
    <property type="entry name" value="FAMILY N-ACETYLTRANSFERASE, PUTATIVE (AFU_ORTHOLOGUE AFUA_6G03350)-RELATED"/>
    <property type="match status" value="1"/>
</dbReference>
<organism evidence="2 3">
    <name type="scientific">Legionella maioricensis</name>
    <dbReference type="NCBI Taxonomy" id="2896528"/>
    <lineage>
        <taxon>Bacteria</taxon>
        <taxon>Pseudomonadati</taxon>
        <taxon>Pseudomonadota</taxon>
        <taxon>Gammaproteobacteria</taxon>
        <taxon>Legionellales</taxon>
        <taxon>Legionellaceae</taxon>
        <taxon>Legionella</taxon>
    </lineage>
</organism>
<comment type="caution">
    <text evidence="2">The sequence shown here is derived from an EMBL/GenBank/DDBJ whole genome shotgun (WGS) entry which is preliminary data.</text>
</comment>
<dbReference type="CDD" id="cd04301">
    <property type="entry name" value="NAT_SF"/>
    <property type="match status" value="1"/>
</dbReference>
<evidence type="ECO:0000259" key="1">
    <source>
        <dbReference type="Pfam" id="PF00583"/>
    </source>
</evidence>